<evidence type="ECO:0000313" key="5">
    <source>
        <dbReference type="EMBL" id="AKV76436.1"/>
    </source>
</evidence>
<evidence type="ECO:0000313" key="6">
    <source>
        <dbReference type="EMBL" id="AKV78688.1"/>
    </source>
</evidence>
<protein>
    <submittedName>
        <fullName evidence="3">CRISPR-associated protein</fullName>
    </submittedName>
</protein>
<evidence type="ECO:0000259" key="2">
    <source>
        <dbReference type="Pfam" id="PF03787"/>
    </source>
</evidence>
<dbReference type="EMBL" id="CP012175">
    <property type="protein sequence ID" value="AKV80933.1"/>
    <property type="molecule type" value="Genomic_DNA"/>
</dbReference>
<evidence type="ECO:0000313" key="10">
    <source>
        <dbReference type="Proteomes" id="UP000056255"/>
    </source>
</evidence>
<sequence length="277" mass="31228">MIVHDLVFRLEEVRIGTTSLGNELEALKYGDTYVIPFSTWKGAFRSTTEAIVEQPDSQNVINLLMDKVNAAIDKAEEWNPVVARRVFWEIAKEVKGLNYPEIEGLDRVLKDVLNPEATRDDTKRLVKEIIRSYLSPVDRLYGGPGPDAEVREFGFAGALIFSDSVMRGAERGMVTKTSIDRRTRKVAEHMLFTEEVVYPKSVRVRVILHRVPDFALKAWVNTLRFLAEVGLGLGSGKSRRSWATLDPGDSKVAEASLNQILEGQKWKSLGEWLKGRP</sequence>
<evidence type="ECO:0000313" key="7">
    <source>
        <dbReference type="EMBL" id="AKV80933.1"/>
    </source>
</evidence>
<dbReference type="InterPro" id="IPR005537">
    <property type="entry name" value="RAMP_III_fam"/>
</dbReference>
<dbReference type="RefSeq" id="WP_012021114.1">
    <property type="nucleotide sequence ID" value="NZ_AP019770.1"/>
</dbReference>
<dbReference type="GO" id="GO:0051607">
    <property type="term" value="P:defense response to virus"/>
    <property type="evidence" value="ECO:0007669"/>
    <property type="project" value="UniProtKB-KW"/>
</dbReference>
<evidence type="ECO:0000313" key="3">
    <source>
        <dbReference type="EMBL" id="AIM27313.1"/>
    </source>
</evidence>
<dbReference type="Proteomes" id="UP000068832">
    <property type="component" value="Chromosome"/>
</dbReference>
<dbReference type="Proteomes" id="UP000061362">
    <property type="component" value="Chromosome"/>
</dbReference>
<reference evidence="3 9" key="1">
    <citation type="journal article" date="2014" name="J. Bacteriol.">
        <title>Role of an Archaeal PitA Transporter in the Copper and Arsenic Resistance of Metallosphaera sedula, an Extreme Thermoacidophile.</title>
        <authorList>
            <person name="McCarthy S."/>
            <person name="Ai C."/>
            <person name="Wheaton G."/>
            <person name="Tevatia R."/>
            <person name="Eckrich V."/>
            <person name="Kelly R."/>
            <person name="Blum P."/>
        </authorList>
    </citation>
    <scope>NUCLEOTIDE SEQUENCE [LARGE SCALE GENOMIC DNA]</scope>
    <source>
        <strain evidence="3 9">CuR1</strain>
    </source>
</reference>
<dbReference type="Pfam" id="PF03787">
    <property type="entry name" value="RAMPs"/>
    <property type="match status" value="1"/>
</dbReference>
<dbReference type="EMBL" id="CP012174">
    <property type="protein sequence ID" value="AKV78688.1"/>
    <property type="molecule type" value="Genomic_DNA"/>
</dbReference>
<dbReference type="Proteomes" id="UP000062475">
    <property type="component" value="Chromosome"/>
</dbReference>
<evidence type="ECO:0000313" key="8">
    <source>
        <dbReference type="EMBL" id="AKV83174.1"/>
    </source>
</evidence>
<reference evidence="8 10" key="3">
    <citation type="submission" date="2015-07" db="EMBL/GenBank/DDBJ databases">
        <title>Physiological, transcriptional responses and genome re-sequencing of acid resistant extremely thermoacidophilic Metallosphaera sedula SARC-M1.</title>
        <authorList>
            <person name="Ai C."/>
            <person name="McCarthy S."/>
            <person name="Eckrich V."/>
            <person name="Rudrappa D."/>
            <person name="Qiu G."/>
            <person name="Blum P."/>
        </authorList>
    </citation>
    <scope>NUCLEOTIDE SEQUENCE [LARGE SCALE GENOMIC DNA]</scope>
    <source>
        <strain evidence="8 10">SARC-M1</strain>
    </source>
</reference>
<feature type="domain" description="CRISPR type III-associated protein" evidence="2">
    <location>
        <begin position="14"/>
        <end position="239"/>
    </location>
</feature>
<dbReference type="Proteomes" id="UP000056255">
    <property type="component" value="Chromosome"/>
</dbReference>
<dbReference type="EMBL" id="CP012173">
    <property type="protein sequence ID" value="AKV76436.1"/>
    <property type="molecule type" value="Genomic_DNA"/>
</dbReference>
<evidence type="ECO:0000313" key="12">
    <source>
        <dbReference type="Proteomes" id="UP000062398"/>
    </source>
</evidence>
<dbReference type="GeneID" id="91755652"/>
<accession>A0A088E5N1</accession>
<evidence type="ECO:0000313" key="14">
    <source>
        <dbReference type="Proteomes" id="UP000068832"/>
    </source>
</evidence>
<dbReference type="PATRIC" id="fig|43687.5.peg.1259"/>
<evidence type="ECO:0000313" key="11">
    <source>
        <dbReference type="Proteomes" id="UP000061362"/>
    </source>
</evidence>
<evidence type="ECO:0000313" key="4">
    <source>
        <dbReference type="EMBL" id="AKV74197.1"/>
    </source>
</evidence>
<evidence type="ECO:0000313" key="13">
    <source>
        <dbReference type="Proteomes" id="UP000062475"/>
    </source>
</evidence>
<dbReference type="Proteomes" id="UP000029084">
    <property type="component" value="Chromosome"/>
</dbReference>
<evidence type="ECO:0000256" key="1">
    <source>
        <dbReference type="ARBA" id="ARBA00023118"/>
    </source>
</evidence>
<gene>
    <name evidence="3" type="ORF">HA72_1166</name>
    <name evidence="4" type="ORF">MsedA_1183</name>
    <name evidence="5" type="ORF">MsedB_1185</name>
    <name evidence="6" type="ORF">MsedC_1183</name>
    <name evidence="7" type="ORF">MsedD_1184</name>
    <name evidence="8" type="ORF">MsedE_1186</name>
</gene>
<dbReference type="Proteomes" id="UP000062398">
    <property type="component" value="Chromosome"/>
</dbReference>
<dbReference type="AlphaFoldDB" id="A0A088E5N1"/>
<dbReference type="EMBL" id="CP012176">
    <property type="protein sequence ID" value="AKV83174.1"/>
    <property type="molecule type" value="Genomic_DNA"/>
</dbReference>
<evidence type="ECO:0000313" key="9">
    <source>
        <dbReference type="Proteomes" id="UP000029084"/>
    </source>
</evidence>
<dbReference type="EMBL" id="CP008822">
    <property type="protein sequence ID" value="AIM27313.1"/>
    <property type="molecule type" value="Genomic_DNA"/>
</dbReference>
<dbReference type="EMBL" id="CP012172">
    <property type="protein sequence ID" value="AKV74197.1"/>
    <property type="molecule type" value="Genomic_DNA"/>
</dbReference>
<dbReference type="OMA" id="NCPVERL"/>
<reference evidence="11 12" key="2">
    <citation type="journal article" date="2015" name="Genome Announc.">
        <title>Complete Genome Sequences of Evolved Arsenate-Resistant Metallosphaera sedula Strains.</title>
        <authorList>
            <person name="Ai C."/>
            <person name="McCarthy S."/>
            <person name="Schackwitz W."/>
            <person name="Martin J."/>
            <person name="Lipzen A."/>
            <person name="Blum P."/>
        </authorList>
    </citation>
    <scope>NUCLEOTIDE SEQUENCE [LARGE SCALE GENOMIC DNA]</scope>
    <source>
        <strain evidence="6 12">ARS120-1</strain>
        <strain evidence="7 11">ARS120-2</strain>
        <strain evidence="4 14">ARS50-1</strain>
        <strain evidence="5 13">ARS50-2</strain>
    </source>
</reference>
<dbReference type="OrthoDB" id="34733at2157"/>
<keyword evidence="1" id="KW-0051">Antiviral defense</keyword>
<name>A0A088E5N1_9CREN</name>
<proteinExistence type="predicted"/>
<organism evidence="3 9">
    <name type="scientific">Metallosphaera sedula</name>
    <dbReference type="NCBI Taxonomy" id="43687"/>
    <lineage>
        <taxon>Archaea</taxon>
        <taxon>Thermoproteota</taxon>
        <taxon>Thermoprotei</taxon>
        <taxon>Sulfolobales</taxon>
        <taxon>Sulfolobaceae</taxon>
        <taxon>Metallosphaera</taxon>
    </lineage>
</organism>